<comment type="caution">
    <text evidence="2">The sequence shown here is derived from an EMBL/GenBank/DDBJ whole genome shotgun (WGS) entry which is preliminary data.</text>
</comment>
<dbReference type="AlphaFoldDB" id="A0A9W9SHT6"/>
<feature type="chain" id="PRO_5040903754" evidence="1">
    <location>
        <begin position="22"/>
        <end position="337"/>
    </location>
</feature>
<reference evidence="2" key="2">
    <citation type="journal article" date="2023" name="IMA Fungus">
        <title>Comparative genomic study of the Penicillium genus elucidates a diverse pangenome and 15 lateral gene transfer events.</title>
        <authorList>
            <person name="Petersen C."/>
            <person name="Sorensen T."/>
            <person name="Nielsen M.R."/>
            <person name="Sondergaard T.E."/>
            <person name="Sorensen J.L."/>
            <person name="Fitzpatrick D.A."/>
            <person name="Frisvad J.C."/>
            <person name="Nielsen K.L."/>
        </authorList>
    </citation>
    <scope>NUCLEOTIDE SEQUENCE</scope>
    <source>
        <strain evidence="2">IBT 29677</strain>
    </source>
</reference>
<dbReference type="Proteomes" id="UP001147747">
    <property type="component" value="Unassembled WGS sequence"/>
</dbReference>
<dbReference type="RefSeq" id="XP_056482647.1">
    <property type="nucleotide sequence ID" value="XM_056636617.1"/>
</dbReference>
<gene>
    <name evidence="2" type="ORF">N7509_011980</name>
</gene>
<evidence type="ECO:0000256" key="1">
    <source>
        <dbReference type="SAM" id="SignalP"/>
    </source>
</evidence>
<protein>
    <submittedName>
        <fullName evidence="2">Uncharacterized protein</fullName>
    </submittedName>
</protein>
<dbReference type="EMBL" id="JAPZBU010000011">
    <property type="protein sequence ID" value="KAJ5378861.1"/>
    <property type="molecule type" value="Genomic_DNA"/>
</dbReference>
<organism evidence="2 3">
    <name type="scientific">Penicillium cosmopolitanum</name>
    <dbReference type="NCBI Taxonomy" id="1131564"/>
    <lineage>
        <taxon>Eukaryota</taxon>
        <taxon>Fungi</taxon>
        <taxon>Dikarya</taxon>
        <taxon>Ascomycota</taxon>
        <taxon>Pezizomycotina</taxon>
        <taxon>Eurotiomycetes</taxon>
        <taxon>Eurotiomycetidae</taxon>
        <taxon>Eurotiales</taxon>
        <taxon>Aspergillaceae</taxon>
        <taxon>Penicillium</taxon>
    </lineage>
</organism>
<dbReference type="OrthoDB" id="5054768at2759"/>
<keyword evidence="3" id="KW-1185">Reference proteome</keyword>
<evidence type="ECO:0000313" key="3">
    <source>
        <dbReference type="Proteomes" id="UP001147747"/>
    </source>
</evidence>
<accession>A0A9W9SHT6</accession>
<name>A0A9W9SHT6_9EURO</name>
<evidence type="ECO:0000313" key="2">
    <source>
        <dbReference type="EMBL" id="KAJ5378861.1"/>
    </source>
</evidence>
<feature type="signal peptide" evidence="1">
    <location>
        <begin position="1"/>
        <end position="21"/>
    </location>
</feature>
<sequence length="337" mass="37194">MHRNSLVQLAFGLTSAALVSATNDPNFIPSLNFRPDNVTSNRLYDWVGSYYNGTTSISVKPFSGVSKQEIGSAESNFCPNLEGKEVKAHYDSILALTERSSQNAGNNSVNVFYTLWDEGFDFSTLKSNATIADYPWSYGLFSSDPAIAHNETNIPELFNLTVRKTEEAPYDLSGLLGDSYYNGSDFAGKKTIIYNMTTCNGTKDIPWDGVMLTKKLWSEYDSNVTYPNPSFDVQFDDETANLTLSGYIMSYPSCGKKATFCEADVLIYAEIEITFSGTIDIYHSDELETDGSTPKWERTVGFGNGTQISNGSSRREHYGVLSLLASAFALSVTSLYI</sequence>
<keyword evidence="1" id="KW-0732">Signal</keyword>
<dbReference type="GeneID" id="81375597"/>
<reference evidence="2" key="1">
    <citation type="submission" date="2022-12" db="EMBL/GenBank/DDBJ databases">
        <authorList>
            <person name="Petersen C."/>
        </authorList>
    </citation>
    <scope>NUCLEOTIDE SEQUENCE</scope>
    <source>
        <strain evidence="2">IBT 29677</strain>
    </source>
</reference>
<proteinExistence type="predicted"/>